<dbReference type="InterPro" id="IPR032819">
    <property type="entry name" value="TruB_C"/>
</dbReference>
<dbReference type="Pfam" id="PF16198">
    <property type="entry name" value="TruB_C_2"/>
    <property type="match status" value="1"/>
</dbReference>
<dbReference type="InterPro" id="IPR015225">
    <property type="entry name" value="tRNA_psdUridine_synth_fam2_C"/>
</dbReference>
<keyword evidence="4 5" id="KW-0413">Isomerase</keyword>
<feature type="domain" description="Pseudouridine synthase II N-terminal" evidence="6">
    <location>
        <begin position="33"/>
        <end position="185"/>
    </location>
</feature>
<feature type="active site" description="Nucleophile" evidence="5">
    <location>
        <position position="48"/>
    </location>
</feature>
<evidence type="ECO:0000256" key="5">
    <source>
        <dbReference type="HAMAP-Rule" id="MF_01080"/>
    </source>
</evidence>
<keyword evidence="3 5" id="KW-0819">tRNA processing</keyword>
<proteinExistence type="inferred from homology"/>
<dbReference type="GO" id="GO:0160148">
    <property type="term" value="F:tRNA pseudouridine(55) synthase activity"/>
    <property type="evidence" value="ECO:0007669"/>
    <property type="project" value="UniProtKB-EC"/>
</dbReference>
<evidence type="ECO:0000313" key="9">
    <source>
        <dbReference type="EMBL" id="ORW31023.1"/>
    </source>
</evidence>
<name>A0A1X1ZYC6_9MYCO</name>
<dbReference type="OrthoDB" id="9802309at2"/>
<dbReference type="PANTHER" id="PTHR13767:SF2">
    <property type="entry name" value="PSEUDOURIDYLATE SYNTHASE TRUB1"/>
    <property type="match status" value="1"/>
</dbReference>
<comment type="caution">
    <text evidence="9">The sequence shown here is derived from an EMBL/GenBank/DDBJ whole genome shotgun (WGS) entry which is preliminary data.</text>
</comment>
<dbReference type="InterPro" id="IPR002501">
    <property type="entry name" value="PsdUridine_synth_N"/>
</dbReference>
<dbReference type="SUPFAM" id="SSF88697">
    <property type="entry name" value="PUA domain-like"/>
    <property type="match status" value="1"/>
</dbReference>
<evidence type="ECO:0000256" key="1">
    <source>
        <dbReference type="ARBA" id="ARBA00000385"/>
    </source>
</evidence>
<comment type="function">
    <text evidence="5">Responsible for synthesis of pseudouridine from uracil-55 in the psi GC loop of transfer RNAs.</text>
</comment>
<evidence type="ECO:0000259" key="8">
    <source>
        <dbReference type="Pfam" id="PF16198"/>
    </source>
</evidence>
<dbReference type="NCBIfam" id="TIGR00431">
    <property type="entry name" value="TruB"/>
    <property type="match status" value="1"/>
</dbReference>
<dbReference type="InterPro" id="IPR036974">
    <property type="entry name" value="PUA_sf"/>
</dbReference>
<dbReference type="STRING" id="244292.ABW17_01455"/>
<gene>
    <name evidence="5 9" type="primary">truB</name>
    <name evidence="9" type="ORF">AWC17_26115</name>
</gene>
<evidence type="ECO:0000256" key="2">
    <source>
        <dbReference type="ARBA" id="ARBA00005642"/>
    </source>
</evidence>
<dbReference type="Pfam" id="PF09142">
    <property type="entry name" value="TruB_C"/>
    <property type="match status" value="1"/>
</dbReference>
<dbReference type="Gene3D" id="3.30.2350.10">
    <property type="entry name" value="Pseudouridine synthase"/>
    <property type="match status" value="1"/>
</dbReference>
<comment type="similarity">
    <text evidence="2 5">Belongs to the pseudouridine synthase TruB family. Type 1 subfamily.</text>
</comment>
<dbReference type="AlphaFoldDB" id="A0A1X1ZYC6"/>
<evidence type="ECO:0000259" key="6">
    <source>
        <dbReference type="Pfam" id="PF01509"/>
    </source>
</evidence>
<dbReference type="RefSeq" id="WP_085164362.1">
    <property type="nucleotide sequence ID" value="NZ_JACKSS010000061.1"/>
</dbReference>
<dbReference type="Pfam" id="PF01509">
    <property type="entry name" value="TruB_N"/>
    <property type="match status" value="1"/>
</dbReference>
<dbReference type="SUPFAM" id="SSF55120">
    <property type="entry name" value="Pseudouridine synthase"/>
    <property type="match status" value="1"/>
</dbReference>
<accession>A0A1X1ZYC6</accession>
<feature type="domain" description="tRNA pseudouridine synthase II TruB subfamily 2 C-terminal" evidence="7">
    <location>
        <begin position="242"/>
        <end position="297"/>
    </location>
</feature>
<dbReference type="CDD" id="cd02573">
    <property type="entry name" value="PseudoU_synth_EcTruB"/>
    <property type="match status" value="1"/>
</dbReference>
<dbReference type="FunFam" id="3.30.2350.10:FF:000011">
    <property type="entry name" value="tRNA pseudouridine synthase B"/>
    <property type="match status" value="1"/>
</dbReference>
<keyword evidence="10" id="KW-1185">Reference proteome</keyword>
<organism evidence="9 10">
    <name type="scientific">Mycobacterium nebraskense</name>
    <dbReference type="NCBI Taxonomy" id="244292"/>
    <lineage>
        <taxon>Bacteria</taxon>
        <taxon>Bacillati</taxon>
        <taxon>Actinomycetota</taxon>
        <taxon>Actinomycetes</taxon>
        <taxon>Mycobacteriales</taxon>
        <taxon>Mycobacteriaceae</taxon>
        <taxon>Mycobacterium</taxon>
    </lineage>
</organism>
<protein>
    <recommendedName>
        <fullName evidence="5">tRNA pseudouridine synthase B</fullName>
        <ecNumber evidence="5">5.4.99.25</ecNumber>
    </recommendedName>
    <alternativeName>
        <fullName evidence="5">tRNA pseudouridine(55) synthase</fullName>
        <shortName evidence="5">Psi55 synthase</shortName>
    </alternativeName>
    <alternativeName>
        <fullName evidence="5">tRNA pseudouridylate synthase</fullName>
    </alternativeName>
    <alternativeName>
        <fullName evidence="5">tRNA-uridine isomerase</fullName>
    </alternativeName>
</protein>
<reference evidence="9 10" key="1">
    <citation type="submission" date="2016-01" db="EMBL/GenBank/DDBJ databases">
        <title>The new phylogeny of the genus Mycobacterium.</title>
        <authorList>
            <person name="Tarcisio F."/>
            <person name="Conor M."/>
            <person name="Antonella G."/>
            <person name="Elisabetta G."/>
            <person name="Giulia F.S."/>
            <person name="Sara T."/>
            <person name="Anna F."/>
            <person name="Clotilde B."/>
            <person name="Roberto B."/>
            <person name="Veronica D.S."/>
            <person name="Fabio R."/>
            <person name="Monica P."/>
            <person name="Olivier J."/>
            <person name="Enrico T."/>
            <person name="Nicola S."/>
        </authorList>
    </citation>
    <scope>NUCLEOTIDE SEQUENCE [LARGE SCALE GENOMIC DNA]</scope>
    <source>
        <strain evidence="9 10">DSM 44803</strain>
    </source>
</reference>
<dbReference type="PANTHER" id="PTHR13767">
    <property type="entry name" value="TRNA-PSEUDOURIDINE SYNTHASE"/>
    <property type="match status" value="1"/>
</dbReference>
<dbReference type="GO" id="GO:0031119">
    <property type="term" value="P:tRNA pseudouridine synthesis"/>
    <property type="evidence" value="ECO:0007669"/>
    <property type="project" value="UniProtKB-UniRule"/>
</dbReference>
<evidence type="ECO:0000256" key="4">
    <source>
        <dbReference type="ARBA" id="ARBA00023235"/>
    </source>
</evidence>
<feature type="domain" description="tRNA pseudouridylate synthase B C-terminal" evidence="8">
    <location>
        <begin position="186"/>
        <end position="226"/>
    </location>
</feature>
<dbReference type="InterPro" id="IPR015947">
    <property type="entry name" value="PUA-like_sf"/>
</dbReference>
<dbReference type="Proteomes" id="UP000193781">
    <property type="component" value="Unassembled WGS sequence"/>
</dbReference>
<evidence type="ECO:0000313" key="10">
    <source>
        <dbReference type="Proteomes" id="UP000193781"/>
    </source>
</evidence>
<evidence type="ECO:0000259" key="7">
    <source>
        <dbReference type="Pfam" id="PF09142"/>
    </source>
</evidence>
<dbReference type="GO" id="GO:1990481">
    <property type="term" value="P:mRNA pseudouridine synthesis"/>
    <property type="evidence" value="ECO:0007669"/>
    <property type="project" value="TreeGrafter"/>
</dbReference>
<dbReference type="Gene3D" id="2.30.130.10">
    <property type="entry name" value="PUA domain"/>
    <property type="match status" value="1"/>
</dbReference>
<sequence>MSSHPSGPGPGPGLVVIDKPAGMTSHDVVGRCRRIFSTRRVGHAGTLDPMATGVLVIGVDRATKILGLLTAASKSYAATIRLGQTTSTEDAEGEVLHSVSAAHLTREAIAGAVAGLRGDIEQVPSAVSAIKVDGRRAYRLVREGQTVELEARPVRIDRFEVLDVRSDGQFVDVDVEVDCSSGTYVRALARDVGAALGVGGHLTALRRTRVGRFTLEQARSLDDLAERPGLSLTLDEACLLIFPRRDLTAEEAEATANGRPLSPAGIDGVYAACDADGRVIALLRDEGPRTKSVVVIRPATL</sequence>
<dbReference type="EC" id="5.4.99.25" evidence="5"/>
<dbReference type="HAMAP" id="MF_01080">
    <property type="entry name" value="TruB_bact"/>
    <property type="match status" value="1"/>
</dbReference>
<dbReference type="InterPro" id="IPR020103">
    <property type="entry name" value="PsdUridine_synth_cat_dom_sf"/>
</dbReference>
<dbReference type="EMBL" id="LQPH01000044">
    <property type="protein sequence ID" value="ORW31023.1"/>
    <property type="molecule type" value="Genomic_DNA"/>
</dbReference>
<dbReference type="InterPro" id="IPR014780">
    <property type="entry name" value="tRNA_psdUridine_synth_TruB"/>
</dbReference>
<dbReference type="GO" id="GO:0003723">
    <property type="term" value="F:RNA binding"/>
    <property type="evidence" value="ECO:0007669"/>
    <property type="project" value="InterPro"/>
</dbReference>
<evidence type="ECO:0000256" key="3">
    <source>
        <dbReference type="ARBA" id="ARBA00022694"/>
    </source>
</evidence>
<comment type="catalytic activity">
    <reaction evidence="1 5">
        <text>uridine(55) in tRNA = pseudouridine(55) in tRNA</text>
        <dbReference type="Rhea" id="RHEA:42532"/>
        <dbReference type="Rhea" id="RHEA-COMP:10101"/>
        <dbReference type="Rhea" id="RHEA-COMP:10102"/>
        <dbReference type="ChEBI" id="CHEBI:65314"/>
        <dbReference type="ChEBI" id="CHEBI:65315"/>
        <dbReference type="EC" id="5.4.99.25"/>
    </reaction>
</comment>